<keyword evidence="1" id="KW-1133">Transmembrane helix</keyword>
<feature type="transmembrane region" description="Helical" evidence="1">
    <location>
        <begin position="30"/>
        <end position="49"/>
    </location>
</feature>
<accession>A0AA49X2A7</accession>
<protein>
    <recommendedName>
        <fullName evidence="3">DUF1270 family protein</fullName>
    </recommendedName>
</protein>
<evidence type="ECO:0000313" key="2">
    <source>
        <dbReference type="EMBL" id="WLJ25706.1"/>
    </source>
</evidence>
<proteinExistence type="predicted"/>
<dbReference type="Pfam" id="PF06900">
    <property type="entry name" value="DUF1270"/>
    <property type="match status" value="1"/>
</dbReference>
<dbReference type="EMBL" id="OQ890314">
    <property type="protein sequence ID" value="WLJ25706.1"/>
    <property type="molecule type" value="Genomic_DNA"/>
</dbReference>
<dbReference type="InterPro" id="IPR009682">
    <property type="entry name" value="DUF1270"/>
</dbReference>
<evidence type="ECO:0008006" key="3">
    <source>
        <dbReference type="Google" id="ProtNLM"/>
    </source>
</evidence>
<reference evidence="2" key="1">
    <citation type="submission" date="2023-04" db="EMBL/GenBank/DDBJ databases">
        <title>The human skin virome in hidradenitis suppurativa patients.</title>
        <authorList>
            <person name="Jansen D."/>
        </authorList>
    </citation>
    <scope>NUCLEOTIDE SEQUENCE</scope>
    <source>
        <strain evidence="2">VC3_JansenPhageC</strain>
    </source>
</reference>
<sequence>MNKSFLIALLSWIVLSLALTFVGIYFTTALGTAMLISIAAFVFFEYEFFQLEEE</sequence>
<keyword evidence="1" id="KW-0812">Transmembrane</keyword>
<keyword evidence="1" id="KW-0472">Membrane</keyword>
<name>A0AA49X2A7_9VIRU</name>
<evidence type="ECO:0000256" key="1">
    <source>
        <dbReference type="SAM" id="Phobius"/>
    </source>
</evidence>
<organism evidence="2">
    <name type="scientific">Staphylococcus phage HS06</name>
    <dbReference type="NCBI Taxonomy" id="3056400"/>
    <lineage>
        <taxon>Viruses</taxon>
    </lineage>
</organism>